<gene>
    <name evidence="3" type="ORF">MMYC01_202625</name>
</gene>
<evidence type="ECO:0000256" key="1">
    <source>
        <dbReference type="SAM" id="MobiDB-lite"/>
    </source>
</evidence>
<feature type="transmembrane region" description="Helical" evidence="2">
    <location>
        <begin position="74"/>
        <end position="93"/>
    </location>
</feature>
<keyword evidence="2" id="KW-0472">Membrane</keyword>
<feature type="transmembrane region" description="Helical" evidence="2">
    <location>
        <begin position="30"/>
        <end position="53"/>
    </location>
</feature>
<sequence length="194" mass="21414">MTRSWQPESAPREWCELGYSSVSTYSFASLAWLAIQAFPLIIWPSFVSTLLRVDSPQFQYGAAASSLEQYFARSLGFSQLALGLLLLILSGALPLNSIVEESTANKPSPYANAAVLISSLYHTTCASYAYTRYHRTGQIAYMFGCLGASVLAVFGLWVLMFAGEKGRRVSRRTGADKGTSGWPFRNVEADKKRR</sequence>
<keyword evidence="2" id="KW-0812">Transmembrane</keyword>
<evidence type="ECO:0000256" key="2">
    <source>
        <dbReference type="SAM" id="Phobius"/>
    </source>
</evidence>
<feature type="region of interest" description="Disordered" evidence="1">
    <location>
        <begin position="171"/>
        <end position="194"/>
    </location>
</feature>
<evidence type="ECO:0000313" key="3">
    <source>
        <dbReference type="EMBL" id="KXX80540.1"/>
    </source>
</evidence>
<proteinExistence type="predicted"/>
<protein>
    <submittedName>
        <fullName evidence="3">Uncharacterized protein</fullName>
    </submittedName>
</protein>
<comment type="caution">
    <text evidence="3">The sequence shown here is derived from an EMBL/GenBank/DDBJ whole genome shotgun (WGS) entry which is preliminary data.</text>
</comment>
<dbReference type="AlphaFoldDB" id="A0A175WBB1"/>
<dbReference type="PANTHER" id="PTHR39605">
    <property type="entry name" value="MAJOR FACILITATOR SUPERFAMILY (MFS) PROFILE DOMAIN-CONTAINING PROTEIN"/>
    <property type="match status" value="1"/>
</dbReference>
<name>A0A175WBB1_9PEZI</name>
<feature type="transmembrane region" description="Helical" evidence="2">
    <location>
        <begin position="139"/>
        <end position="162"/>
    </location>
</feature>
<evidence type="ECO:0000313" key="4">
    <source>
        <dbReference type="Proteomes" id="UP000078237"/>
    </source>
</evidence>
<dbReference type="Proteomes" id="UP000078237">
    <property type="component" value="Unassembled WGS sequence"/>
</dbReference>
<reference evidence="3 4" key="1">
    <citation type="journal article" date="2016" name="Genome Announc.">
        <title>Genome Sequence of Madurella mycetomatis mm55, Isolated from a Human Mycetoma Case in Sudan.</title>
        <authorList>
            <person name="Smit S."/>
            <person name="Derks M.F."/>
            <person name="Bervoets S."/>
            <person name="Fahal A."/>
            <person name="van Leeuwen W."/>
            <person name="van Belkum A."/>
            <person name="van de Sande W.W."/>
        </authorList>
    </citation>
    <scope>NUCLEOTIDE SEQUENCE [LARGE SCALE GENOMIC DNA]</scope>
    <source>
        <strain evidence="4">mm55</strain>
    </source>
</reference>
<accession>A0A175WBB1</accession>
<dbReference type="STRING" id="100816.A0A175WBB1"/>
<dbReference type="VEuPathDB" id="FungiDB:MMYC01_202625"/>
<organism evidence="3 4">
    <name type="scientific">Madurella mycetomatis</name>
    <dbReference type="NCBI Taxonomy" id="100816"/>
    <lineage>
        <taxon>Eukaryota</taxon>
        <taxon>Fungi</taxon>
        <taxon>Dikarya</taxon>
        <taxon>Ascomycota</taxon>
        <taxon>Pezizomycotina</taxon>
        <taxon>Sordariomycetes</taxon>
        <taxon>Sordariomycetidae</taxon>
        <taxon>Sordariales</taxon>
        <taxon>Sordariales incertae sedis</taxon>
        <taxon>Madurella</taxon>
    </lineage>
</organism>
<keyword evidence="2" id="KW-1133">Transmembrane helix</keyword>
<keyword evidence="4" id="KW-1185">Reference proteome</keyword>
<dbReference type="OrthoDB" id="2550114at2759"/>
<dbReference type="PANTHER" id="PTHR39605:SF1">
    <property type="entry name" value="MAJOR FACILITATOR SUPERFAMILY (MFS) PROFILE DOMAIN-CONTAINING PROTEIN"/>
    <property type="match status" value="1"/>
</dbReference>
<dbReference type="EMBL" id="LCTW02000057">
    <property type="protein sequence ID" value="KXX80540.1"/>
    <property type="molecule type" value="Genomic_DNA"/>
</dbReference>